<dbReference type="Pfam" id="PF03683">
    <property type="entry name" value="UPF0175"/>
    <property type="match status" value="1"/>
</dbReference>
<organism evidence="2 3">
    <name type="scientific">Desulfamplus magnetovallimortis</name>
    <dbReference type="NCBI Taxonomy" id="1246637"/>
    <lineage>
        <taxon>Bacteria</taxon>
        <taxon>Pseudomonadati</taxon>
        <taxon>Thermodesulfobacteriota</taxon>
        <taxon>Desulfobacteria</taxon>
        <taxon>Desulfobacterales</taxon>
        <taxon>Desulfobacteraceae</taxon>
        <taxon>Desulfamplus</taxon>
    </lineage>
</organism>
<dbReference type="AlphaFoldDB" id="A0A1W1HEW4"/>
<dbReference type="InterPro" id="IPR052264">
    <property type="entry name" value="UPF0175_domain"/>
</dbReference>
<dbReference type="PANTHER" id="PTHR37525">
    <property type="entry name" value="UPF0175 PROTEIN SSL1255"/>
    <property type="match status" value="1"/>
</dbReference>
<protein>
    <submittedName>
        <fullName evidence="2">Uncharacterized protein</fullName>
    </submittedName>
</protein>
<dbReference type="Proteomes" id="UP000191931">
    <property type="component" value="Unassembled WGS sequence"/>
</dbReference>
<gene>
    <name evidence="2" type="ORF">MTBBW1_2600004</name>
</gene>
<reference evidence="2 3" key="1">
    <citation type="submission" date="2017-03" db="EMBL/GenBank/DDBJ databases">
        <authorList>
            <person name="Afonso C.L."/>
            <person name="Miller P.J."/>
            <person name="Scott M.A."/>
            <person name="Spackman E."/>
            <person name="Goraichik I."/>
            <person name="Dimitrov K.M."/>
            <person name="Suarez D.L."/>
            <person name="Swayne D.E."/>
        </authorList>
    </citation>
    <scope>NUCLEOTIDE SEQUENCE [LARGE SCALE GENOMIC DNA]</scope>
    <source>
        <strain evidence="2">PRJEB14757</strain>
    </source>
</reference>
<evidence type="ECO:0000313" key="2">
    <source>
        <dbReference type="EMBL" id="SLM31029.1"/>
    </source>
</evidence>
<evidence type="ECO:0000256" key="1">
    <source>
        <dbReference type="ARBA" id="ARBA00005651"/>
    </source>
</evidence>
<dbReference type="OrthoDB" id="5771572at2"/>
<dbReference type="InterPro" id="IPR005368">
    <property type="entry name" value="UPF0175"/>
</dbReference>
<dbReference type="RefSeq" id="WP_080809761.1">
    <property type="nucleotide sequence ID" value="NZ_LT828571.1"/>
</dbReference>
<keyword evidence="3" id="KW-1185">Reference proteome</keyword>
<proteinExistence type="inferred from homology"/>
<dbReference type="EMBL" id="FWEV01000180">
    <property type="protein sequence ID" value="SLM31029.1"/>
    <property type="molecule type" value="Genomic_DNA"/>
</dbReference>
<dbReference type="PANTHER" id="PTHR37525:SF1">
    <property type="entry name" value="UPF0175 PROTEIN SSL1255"/>
    <property type="match status" value="1"/>
</dbReference>
<sequence>MQERTVNISFPIKENILLSIKETKDGFTHEVKFFSALYFYRKGRLSLGKAAELAGYNKVEFIEKLQKEKEYIFDYSEEEINEIFNDV</sequence>
<dbReference type="STRING" id="1246637.MTBBW1_2600004"/>
<evidence type="ECO:0000313" key="3">
    <source>
        <dbReference type="Proteomes" id="UP000191931"/>
    </source>
</evidence>
<name>A0A1W1HEW4_9BACT</name>
<accession>A0A1W1HEW4</accession>
<comment type="similarity">
    <text evidence="1">Belongs to the UPF0175 family.</text>
</comment>